<dbReference type="PANTHER" id="PTHR12509:SF8">
    <property type="entry name" value="SPERMATOGENESIS-ASSOCIATED PROTEIN 4"/>
    <property type="match status" value="1"/>
</dbReference>
<dbReference type="Proteomes" id="UP000444721">
    <property type="component" value="Unassembled WGS sequence"/>
</dbReference>
<accession>A0A6A5BT81</accession>
<dbReference type="GO" id="GO:0005634">
    <property type="term" value="C:nucleus"/>
    <property type="evidence" value="ECO:0007669"/>
    <property type="project" value="UniProtKB-SubCell"/>
</dbReference>
<dbReference type="InterPro" id="IPR010441">
    <property type="entry name" value="CH_2"/>
</dbReference>
<evidence type="ECO:0000259" key="7">
    <source>
        <dbReference type="PROSITE" id="PS50021"/>
    </source>
</evidence>
<evidence type="ECO:0000259" key="8">
    <source>
        <dbReference type="PROSITE" id="PS50125"/>
    </source>
</evidence>
<feature type="region of interest" description="Disordered" evidence="5">
    <location>
        <begin position="159"/>
        <end position="211"/>
    </location>
</feature>
<keyword evidence="10" id="KW-1185">Reference proteome</keyword>
<dbReference type="SUPFAM" id="SSF55073">
    <property type="entry name" value="Nucleotide cyclase"/>
    <property type="match status" value="1"/>
</dbReference>
<keyword evidence="6" id="KW-0472">Membrane</keyword>
<feature type="compositionally biased region" description="Polar residues" evidence="5">
    <location>
        <begin position="1030"/>
        <end position="1041"/>
    </location>
</feature>
<feature type="domain" description="Guanylate cyclase" evidence="8">
    <location>
        <begin position="1387"/>
        <end position="1519"/>
    </location>
</feature>
<evidence type="ECO:0000313" key="10">
    <source>
        <dbReference type="Proteomes" id="UP000444721"/>
    </source>
</evidence>
<keyword evidence="6" id="KW-0812">Transmembrane</keyword>
<dbReference type="PROSITE" id="PS50021">
    <property type="entry name" value="CH"/>
    <property type="match status" value="1"/>
</dbReference>
<feature type="region of interest" description="Disordered" evidence="5">
    <location>
        <begin position="1019"/>
        <end position="1041"/>
    </location>
</feature>
<dbReference type="VEuPathDB" id="AmoebaDB:NF0032870"/>
<dbReference type="RefSeq" id="XP_044561318.1">
    <property type="nucleotide sequence ID" value="XM_044707926.1"/>
</dbReference>
<dbReference type="GO" id="GO:0008017">
    <property type="term" value="F:microtubule binding"/>
    <property type="evidence" value="ECO:0007669"/>
    <property type="project" value="TreeGrafter"/>
</dbReference>
<comment type="subcellular location">
    <subcellularLocation>
        <location evidence="1">Nucleus</location>
    </subcellularLocation>
</comment>
<evidence type="ECO:0000256" key="2">
    <source>
        <dbReference type="ARBA" id="ARBA00023242"/>
    </source>
</evidence>
<dbReference type="InterPro" id="IPR001054">
    <property type="entry name" value="A/G_cyclase"/>
</dbReference>
<feature type="transmembrane region" description="Helical" evidence="6">
    <location>
        <begin position="893"/>
        <end position="911"/>
    </location>
</feature>
<sequence>MSVPREILKWMQSLDLSYSIKNMRRDFSNGFLVAEMISRYYPNEVEMHSFDVGVGVKAKLDNWQQLEKFFRKHGVNISRKVIDDLIACRPNSLNQVLEEVYTFLTDKTIKKAKPMRPQPVIPNVPNFAKPTLSKNYKDDGRAVPSSFVSLKRNQIAQAKESMTEIKEEQHVIPSLEITRDSKSSSTNRSKPTSHQSQRSHHSHQSNSQQKGLPFVGVVEDLNELAQTLVEESGEEWKAFVDKTNPIQSLLSNIDHLPIQVLETLFLTIKERVTLIMLKSCQACQTSSFESVVSILKAVGIELTSKDPDSSWEFFEDFGLQKCLDVVASQPTKREDVLQVIYSFCKSDILSHRKTILKIQERCNVMDSTLIVHILALLVKMESSLLTISQGASGPILSEDQIPLFEQYMTVAVSGLCNPSPKVRASSLGILHTLLSFDDVVFEKDEKSEPFENSSNRGEISSRNQPLLYLLQNLWTPSIEPLIHDSWWEVTAQLVVLGSKCLTELTKLYMIDSIKNYEEAIVQLLVSLLQKEMNSILKHIVLSYLSPHLKKYSTQFSDLFLDVLFSLSEEERVSLLEQPSNHVELLQIGNSQHKFPILSIPFSWDSLTVGKQLASRVVHLDHLEIEHYDVLNACVSVALIEVSEEEEEKVFKDTLPSEWLLIYEQLQNHFYVGLVDEELCEMASQLLVKFYSILRKEVVKSMIPHLIKTIEILFANKQLAHQQEVMSQYLIGLYRLGSPFCQPLLKLANSLMEQAHLRNNPHLSEILHLLPKKNAESNCLNPLTPPQIPYNNIMSHQTNRVHPSVAIGANRRYSTSTESFYSTSDSARQIPLESISIQHPPVPESPGREPIQVFSSITLKGSVNQPHDQYESSSSTVSSSAFHPRISFSFRTSLLTAMILLTLTPVLILLILSISFSVYSSLNVEEGVVNEALTRADNYVSDFLNVCKRLTLIQEQLILDTYYMQFDTDDYFFTPHNYANMFKSLSLVQKHNKDIIFLVDFTPTNGEYYYVNTAPTANVSSLDDHEDAQDSRTSSNSQTWNLQSNYDSSQELYLLTHPDENTTIATMYNLTQKGVLAMKETNLPYDNWDPRGDEYYQISLRHSHALVPINVQLQGSTIDEKVYVCFQHNIYSSINSSLYLGVTSVNVVIRELATFVRSFHVSTNGFVAIMEISEDLETGDLRKRLVAYKDYSAMVLGDAESGYTIPNAEEIPNDFLKHIILSQIPSTNTEILAKKRQVIRYIYNSNLYILSYDIVTATLNLNMQWIVFISAPEIDFNGNMVLLSCLNIGVSIIAAIITVLFVFYISSAISRPLLFFANESKAISKLEVQKGNVWRSKIREIIVLSEAFSKMKTTLRSFLRFVPKQLIVEMVERGIDIRLGGAEYDNITLLFSDVEDFTKYSEQLPPVILIKQLGEYFHAMTEEIMNTGGTLDKYIGDAVMAFWGAPSYLEDSQLRACTAAFKCQVRMKTLREKWQESGRVQFKCRIGLHSGSCVIGNIGSLWRIQYTAIGDNVNLASRLESLNKQYATQILVSEAVISKPEVKKSFVFRKIDRVSVKGKSVGCTVYELISDENSRANYEHKIKLIQPYEDALNEYFAGQFTKSLTLFKTKCAPLDPTDQPTQTMMERCAHYIVSPPENWDGVHRSQEK</sequence>
<dbReference type="InterPro" id="IPR029787">
    <property type="entry name" value="Nucleotide_cyclase"/>
</dbReference>
<dbReference type="VEuPathDB" id="AmoebaDB:FDP41_004504"/>
<feature type="domain" description="Calponin-homology (CH)" evidence="7">
    <location>
        <begin position="1"/>
        <end position="105"/>
    </location>
</feature>
<comment type="function">
    <text evidence="3">May play a role in apoptosis regulation.</text>
</comment>
<evidence type="ECO:0000313" key="9">
    <source>
        <dbReference type="EMBL" id="KAF0976605.1"/>
    </source>
</evidence>
<feature type="region of interest" description="Disordered" evidence="5">
    <location>
        <begin position="114"/>
        <end position="138"/>
    </location>
</feature>
<proteinExistence type="predicted"/>
<dbReference type="Gene3D" id="1.10.418.10">
    <property type="entry name" value="Calponin-like domain"/>
    <property type="match status" value="1"/>
</dbReference>
<dbReference type="GeneID" id="68111722"/>
<dbReference type="InterPro" id="IPR036872">
    <property type="entry name" value="CH_dom_sf"/>
</dbReference>
<keyword evidence="6" id="KW-1133">Transmembrane helix</keyword>
<dbReference type="Pfam" id="PF00211">
    <property type="entry name" value="Guanylate_cyc"/>
    <property type="match status" value="1"/>
</dbReference>
<dbReference type="FunFam" id="1.10.418.10:FF:000061">
    <property type="entry name" value="Spermatogenesis associated 4"/>
    <property type="match status" value="1"/>
</dbReference>
<evidence type="ECO:0000256" key="5">
    <source>
        <dbReference type="SAM" id="MobiDB-lite"/>
    </source>
</evidence>
<dbReference type="InterPro" id="IPR052111">
    <property type="entry name" value="Spermatogenesis_Ciliary_MAP"/>
</dbReference>
<dbReference type="PROSITE" id="PS50125">
    <property type="entry name" value="GUANYLATE_CYCLASE_2"/>
    <property type="match status" value="1"/>
</dbReference>
<dbReference type="GO" id="GO:0051493">
    <property type="term" value="P:regulation of cytoskeleton organization"/>
    <property type="evidence" value="ECO:0007669"/>
    <property type="project" value="TreeGrafter"/>
</dbReference>
<feature type="transmembrane region" description="Helical" evidence="6">
    <location>
        <begin position="1280"/>
        <end position="1304"/>
    </location>
</feature>
<feature type="compositionally biased region" description="Basic and acidic residues" evidence="5">
    <location>
        <begin position="161"/>
        <end position="170"/>
    </location>
</feature>
<keyword evidence="2" id="KW-0539">Nucleus</keyword>
<dbReference type="PANTHER" id="PTHR12509">
    <property type="entry name" value="SPERMATOGENESIS-ASSOCIATED 4-RELATED"/>
    <property type="match status" value="1"/>
</dbReference>
<dbReference type="SMART" id="SM00044">
    <property type="entry name" value="CYCc"/>
    <property type="match status" value="1"/>
</dbReference>
<dbReference type="GO" id="GO:0005930">
    <property type="term" value="C:axoneme"/>
    <property type="evidence" value="ECO:0007669"/>
    <property type="project" value="TreeGrafter"/>
</dbReference>
<dbReference type="GO" id="GO:0009190">
    <property type="term" value="P:cyclic nucleotide biosynthetic process"/>
    <property type="evidence" value="ECO:0007669"/>
    <property type="project" value="InterPro"/>
</dbReference>
<dbReference type="VEuPathDB" id="AmoebaDB:NfTy_083050"/>
<comment type="caution">
    <text evidence="9">The sequence shown here is derived from an EMBL/GenBank/DDBJ whole genome shotgun (WGS) entry which is preliminary data.</text>
</comment>
<evidence type="ECO:0000256" key="1">
    <source>
        <dbReference type="ARBA" id="ARBA00004123"/>
    </source>
</evidence>
<gene>
    <name evidence="9" type="ORF">FDP41_004504</name>
</gene>
<name>A0A6A5BT81_NAEFO</name>
<dbReference type="Gene3D" id="3.30.70.1230">
    <property type="entry name" value="Nucleotide cyclase"/>
    <property type="match status" value="1"/>
</dbReference>
<reference evidence="9 10" key="1">
    <citation type="journal article" date="2019" name="Sci. Rep.">
        <title>Nanopore sequencing improves the draft genome of the human pathogenic amoeba Naegleria fowleri.</title>
        <authorList>
            <person name="Liechti N."/>
            <person name="Schurch N."/>
            <person name="Bruggmann R."/>
            <person name="Wittwer M."/>
        </authorList>
    </citation>
    <scope>NUCLEOTIDE SEQUENCE [LARGE SCALE GENOMIC DNA]</scope>
    <source>
        <strain evidence="9 10">ATCC 30894</strain>
    </source>
</reference>
<organism evidence="9 10">
    <name type="scientific">Naegleria fowleri</name>
    <name type="common">Brain eating amoeba</name>
    <dbReference type="NCBI Taxonomy" id="5763"/>
    <lineage>
        <taxon>Eukaryota</taxon>
        <taxon>Discoba</taxon>
        <taxon>Heterolobosea</taxon>
        <taxon>Tetramitia</taxon>
        <taxon>Eutetramitia</taxon>
        <taxon>Vahlkampfiidae</taxon>
        <taxon>Naegleria</taxon>
    </lineage>
</organism>
<evidence type="ECO:0000256" key="4">
    <source>
        <dbReference type="ARBA" id="ARBA00071322"/>
    </source>
</evidence>
<dbReference type="InterPro" id="IPR001715">
    <property type="entry name" value="CH_dom"/>
</dbReference>
<dbReference type="CDD" id="cd07302">
    <property type="entry name" value="CHD"/>
    <property type="match status" value="1"/>
</dbReference>
<dbReference type="InterPro" id="IPR016024">
    <property type="entry name" value="ARM-type_fold"/>
</dbReference>
<dbReference type="OrthoDB" id="62528at2759"/>
<evidence type="ECO:0000256" key="3">
    <source>
        <dbReference type="ARBA" id="ARBA00058372"/>
    </source>
</evidence>
<dbReference type="SUPFAM" id="SSF47576">
    <property type="entry name" value="Calponin-homology domain, CH-domain"/>
    <property type="match status" value="1"/>
</dbReference>
<feature type="compositionally biased region" description="Polar residues" evidence="5">
    <location>
        <begin position="183"/>
        <end position="192"/>
    </location>
</feature>
<protein>
    <recommendedName>
        <fullName evidence="4">Spermatogenesis-associated protein 4</fullName>
    </recommendedName>
</protein>
<dbReference type="SUPFAM" id="SSF48371">
    <property type="entry name" value="ARM repeat"/>
    <property type="match status" value="1"/>
</dbReference>
<dbReference type="Pfam" id="PF06294">
    <property type="entry name" value="CH_2"/>
    <property type="match status" value="1"/>
</dbReference>
<dbReference type="VEuPathDB" id="AmoebaDB:NF0122260"/>
<dbReference type="EMBL" id="VFQX01000037">
    <property type="protein sequence ID" value="KAF0976605.1"/>
    <property type="molecule type" value="Genomic_DNA"/>
</dbReference>
<evidence type="ECO:0000256" key="6">
    <source>
        <dbReference type="SAM" id="Phobius"/>
    </source>
</evidence>
<dbReference type="GO" id="GO:0035556">
    <property type="term" value="P:intracellular signal transduction"/>
    <property type="evidence" value="ECO:0007669"/>
    <property type="project" value="InterPro"/>
</dbReference>